<dbReference type="EMBL" id="ASPP01006796">
    <property type="protein sequence ID" value="ETO28215.1"/>
    <property type="molecule type" value="Genomic_DNA"/>
</dbReference>
<accession>X6NPJ8</accession>
<feature type="transmembrane region" description="Helical" evidence="1">
    <location>
        <begin position="6"/>
        <end position="28"/>
    </location>
</feature>
<feature type="transmembrane region" description="Helical" evidence="1">
    <location>
        <begin position="106"/>
        <end position="133"/>
    </location>
</feature>
<keyword evidence="1" id="KW-1133">Transmembrane helix</keyword>
<feature type="transmembrane region" description="Helical" evidence="1">
    <location>
        <begin position="40"/>
        <end position="63"/>
    </location>
</feature>
<name>X6NPJ8_RETFI</name>
<organism evidence="2 3">
    <name type="scientific">Reticulomyxa filosa</name>
    <dbReference type="NCBI Taxonomy" id="46433"/>
    <lineage>
        <taxon>Eukaryota</taxon>
        <taxon>Sar</taxon>
        <taxon>Rhizaria</taxon>
        <taxon>Retaria</taxon>
        <taxon>Foraminifera</taxon>
        <taxon>Monothalamids</taxon>
        <taxon>Reticulomyxidae</taxon>
        <taxon>Reticulomyxa</taxon>
    </lineage>
</organism>
<protein>
    <submittedName>
        <fullName evidence="2">Uncharacterized protein</fullName>
    </submittedName>
</protein>
<feature type="transmembrane region" description="Helical" evidence="1">
    <location>
        <begin position="153"/>
        <end position="186"/>
    </location>
</feature>
<dbReference type="Proteomes" id="UP000023152">
    <property type="component" value="Unassembled WGS sequence"/>
</dbReference>
<comment type="caution">
    <text evidence="2">The sequence shown here is derived from an EMBL/GenBank/DDBJ whole genome shotgun (WGS) entry which is preliminary data.</text>
</comment>
<reference evidence="2 3" key="1">
    <citation type="journal article" date="2013" name="Curr. Biol.">
        <title>The Genome of the Foraminiferan Reticulomyxa filosa.</title>
        <authorList>
            <person name="Glockner G."/>
            <person name="Hulsmann N."/>
            <person name="Schleicher M."/>
            <person name="Noegel A.A."/>
            <person name="Eichinger L."/>
            <person name="Gallinger C."/>
            <person name="Pawlowski J."/>
            <person name="Sierra R."/>
            <person name="Euteneuer U."/>
            <person name="Pillet L."/>
            <person name="Moustafa A."/>
            <person name="Platzer M."/>
            <person name="Groth M."/>
            <person name="Szafranski K."/>
            <person name="Schliwa M."/>
        </authorList>
    </citation>
    <scope>NUCLEOTIDE SEQUENCE [LARGE SCALE GENOMIC DNA]</scope>
</reference>
<keyword evidence="3" id="KW-1185">Reference proteome</keyword>
<keyword evidence="1" id="KW-0812">Transmembrane</keyword>
<sequence>MNSYRLSYFVISCVVLALIVSILILYSTTVWLRPDKTNRALVLLTIGCFVAYSIEEIMVIVIYMNNQEKHCYFRLQVSTFSYAGSKLCMYFLLIQRVSVSFRGASFGYSSTIINLLFVFIGGTMTLFFVVGIFVVENKPTRLSQCTFSGPRWYLTFFAVIDFAISALCLFMFLRYVPFSFLFLFLLERRGKKTFERPLNQFLQEKNDMSLKEVAIKYAILTSTAILSSFVATLLVAFQTDLFHVNRIDDVEALLKKK</sequence>
<feature type="transmembrane region" description="Helical" evidence="1">
    <location>
        <begin position="217"/>
        <end position="237"/>
    </location>
</feature>
<proteinExistence type="predicted"/>
<keyword evidence="1" id="KW-0472">Membrane</keyword>
<dbReference type="AlphaFoldDB" id="X6NPJ8"/>
<evidence type="ECO:0000256" key="1">
    <source>
        <dbReference type="SAM" id="Phobius"/>
    </source>
</evidence>
<evidence type="ECO:0000313" key="2">
    <source>
        <dbReference type="EMBL" id="ETO28215.1"/>
    </source>
</evidence>
<gene>
    <name evidence="2" type="ORF">RFI_08917</name>
</gene>
<evidence type="ECO:0000313" key="3">
    <source>
        <dbReference type="Proteomes" id="UP000023152"/>
    </source>
</evidence>
<feature type="transmembrane region" description="Helical" evidence="1">
    <location>
        <begin position="75"/>
        <end position="94"/>
    </location>
</feature>